<dbReference type="OrthoDB" id="9813147at2"/>
<protein>
    <submittedName>
        <fullName evidence="5">ATP-dependent protease</fullName>
    </submittedName>
</protein>
<dbReference type="InterPro" id="IPR020568">
    <property type="entry name" value="Ribosomal_Su5_D2-typ_SF"/>
</dbReference>
<evidence type="ECO:0000256" key="3">
    <source>
        <dbReference type="ARBA" id="ARBA00022840"/>
    </source>
</evidence>
<dbReference type="GO" id="GO:0006508">
    <property type="term" value="P:proteolysis"/>
    <property type="evidence" value="ECO:0007669"/>
    <property type="project" value="UniProtKB-KW"/>
</dbReference>
<dbReference type="InterPro" id="IPR001208">
    <property type="entry name" value="MCM_dom"/>
</dbReference>
<keyword evidence="3" id="KW-0067">ATP-binding</keyword>
<dbReference type="InterPro" id="IPR000523">
    <property type="entry name" value="Mg_chelatse_chII-like_cat_dom"/>
</dbReference>
<evidence type="ECO:0000256" key="2">
    <source>
        <dbReference type="ARBA" id="ARBA00022741"/>
    </source>
</evidence>
<dbReference type="InterPro" id="IPR003593">
    <property type="entry name" value="AAA+_ATPase"/>
</dbReference>
<dbReference type="Pfam" id="PF13541">
    <property type="entry name" value="ChlI"/>
    <property type="match status" value="1"/>
</dbReference>
<keyword evidence="6" id="KW-1185">Reference proteome</keyword>
<dbReference type="PRINTS" id="PR01657">
    <property type="entry name" value="MCMFAMILY"/>
</dbReference>
<evidence type="ECO:0000259" key="4">
    <source>
        <dbReference type="SMART" id="SM00382"/>
    </source>
</evidence>
<dbReference type="InterPro" id="IPR045006">
    <property type="entry name" value="CHLI-like"/>
</dbReference>
<keyword evidence="2" id="KW-0547">Nucleotide-binding</keyword>
<sequence>MLSKLWSMTVVGVDGILIEIEIDISNKLPRFDIVGLPDTAIREAKYRVRTAINNSGFEFPYARILINLAPANIKKQGPRYDLPIALGLLMASGQMDNTPFHDTVIIGELALDGSVRAVPGILSMALAAQSYGLKKFVCAKDNAAEAAVVNNIDVYPIHSLRSIDNIFREKYIKTATKNEDKKYHFDYNEVVGQEMVKRAVLIAAAGQHHFLLCGSPGCGKSMIAKRFATILPTLSESESIESTQVYSVAGLANGLVKKPPFRAPHHNISSVALVGGGSFPQPGEISLAHNGVLFLDELPEFSRKTLDMLRQPLEDGGVTISRAQYKVLFPCKFTLVAAMNPCPCGYYGDEHRMCNCPEYMVQRYQKRISGPLLDRFDLHINVRRVEQQFLIQSQTSTSSSEMRRLVIEARTRQEKRFATHNIKTNAQMSLNLIKKFCKLCEESESLIKKANESSGFSARSYQKILKISRTIADLDQSEVVRRKHVAEALQYRFLDTSPF</sequence>
<dbReference type="Pfam" id="PF13335">
    <property type="entry name" value="Mg_chelatase_C"/>
    <property type="match status" value="1"/>
</dbReference>
<dbReference type="Pfam" id="PF01078">
    <property type="entry name" value="Mg_chelatase"/>
    <property type="match status" value="1"/>
</dbReference>
<name>A0A5S9F5F3_UABAM</name>
<dbReference type="AlphaFoldDB" id="A0A5S9F5F3"/>
<dbReference type="InterPro" id="IPR004482">
    <property type="entry name" value="Mg_chelat-rel"/>
</dbReference>
<dbReference type="InterPro" id="IPR027417">
    <property type="entry name" value="P-loop_NTPase"/>
</dbReference>
<dbReference type="KEGG" id="uam:UABAM_03575"/>
<evidence type="ECO:0000313" key="5">
    <source>
        <dbReference type="EMBL" id="BBM85212.1"/>
    </source>
</evidence>
<dbReference type="RefSeq" id="WP_151969326.1">
    <property type="nucleotide sequence ID" value="NZ_AP019860.1"/>
</dbReference>
<dbReference type="GO" id="GO:0003677">
    <property type="term" value="F:DNA binding"/>
    <property type="evidence" value="ECO:0007669"/>
    <property type="project" value="InterPro"/>
</dbReference>
<dbReference type="PANTHER" id="PTHR32039:SF7">
    <property type="entry name" value="COMPETENCE PROTEIN COMM"/>
    <property type="match status" value="1"/>
</dbReference>
<dbReference type="SMART" id="SM00382">
    <property type="entry name" value="AAA"/>
    <property type="match status" value="1"/>
</dbReference>
<accession>A0A5S9F5F3</accession>
<dbReference type="PANTHER" id="PTHR32039">
    <property type="entry name" value="MAGNESIUM-CHELATASE SUBUNIT CHLI"/>
    <property type="match status" value="1"/>
</dbReference>
<feature type="domain" description="AAA+ ATPase" evidence="4">
    <location>
        <begin position="206"/>
        <end position="386"/>
    </location>
</feature>
<reference evidence="5 6" key="1">
    <citation type="submission" date="2019-08" db="EMBL/GenBank/DDBJ databases">
        <title>Complete genome sequence of Candidatus Uab amorphum.</title>
        <authorList>
            <person name="Shiratori T."/>
            <person name="Suzuki S."/>
            <person name="Kakizawa Y."/>
            <person name="Ishida K."/>
        </authorList>
    </citation>
    <scope>NUCLEOTIDE SEQUENCE [LARGE SCALE GENOMIC DNA]</scope>
    <source>
        <strain evidence="5 6">SRT547</strain>
    </source>
</reference>
<dbReference type="GO" id="GO:0005524">
    <property type="term" value="F:ATP binding"/>
    <property type="evidence" value="ECO:0007669"/>
    <property type="project" value="UniProtKB-KW"/>
</dbReference>
<dbReference type="Gene3D" id="3.40.50.300">
    <property type="entry name" value="P-loop containing nucleotide triphosphate hydrolases"/>
    <property type="match status" value="1"/>
</dbReference>
<dbReference type="InterPro" id="IPR014721">
    <property type="entry name" value="Ribsml_uS5_D2-typ_fold_subgr"/>
</dbReference>
<proteinExistence type="inferred from homology"/>
<evidence type="ECO:0000313" key="6">
    <source>
        <dbReference type="Proteomes" id="UP000326354"/>
    </source>
</evidence>
<keyword evidence="5" id="KW-0378">Hydrolase</keyword>
<dbReference type="Gene3D" id="3.30.230.10">
    <property type="match status" value="1"/>
</dbReference>
<comment type="similarity">
    <text evidence="1">Belongs to the Mg-chelatase subunits D/I family. ComM subfamily.</text>
</comment>
<dbReference type="SUPFAM" id="SSF54211">
    <property type="entry name" value="Ribosomal protein S5 domain 2-like"/>
    <property type="match status" value="1"/>
</dbReference>
<dbReference type="GO" id="GO:0008233">
    <property type="term" value="F:peptidase activity"/>
    <property type="evidence" value="ECO:0007669"/>
    <property type="project" value="UniProtKB-KW"/>
</dbReference>
<dbReference type="Proteomes" id="UP000326354">
    <property type="component" value="Chromosome"/>
</dbReference>
<keyword evidence="5" id="KW-0645">Protease</keyword>
<dbReference type="EMBL" id="AP019860">
    <property type="protein sequence ID" value="BBM85212.1"/>
    <property type="molecule type" value="Genomic_DNA"/>
</dbReference>
<dbReference type="NCBIfam" id="TIGR00368">
    <property type="entry name" value="YifB family Mg chelatase-like AAA ATPase"/>
    <property type="match status" value="1"/>
</dbReference>
<dbReference type="InterPro" id="IPR025158">
    <property type="entry name" value="Mg_chelat-rel_C"/>
</dbReference>
<evidence type="ECO:0000256" key="1">
    <source>
        <dbReference type="ARBA" id="ARBA00006354"/>
    </source>
</evidence>
<organism evidence="5 6">
    <name type="scientific">Uabimicrobium amorphum</name>
    <dbReference type="NCBI Taxonomy" id="2596890"/>
    <lineage>
        <taxon>Bacteria</taxon>
        <taxon>Pseudomonadati</taxon>
        <taxon>Planctomycetota</taxon>
        <taxon>Candidatus Uabimicrobiia</taxon>
        <taxon>Candidatus Uabimicrobiales</taxon>
        <taxon>Candidatus Uabimicrobiaceae</taxon>
        <taxon>Candidatus Uabimicrobium</taxon>
    </lineage>
</organism>
<gene>
    <name evidence="5" type="ORF">UABAM_03575</name>
</gene>
<dbReference type="SUPFAM" id="SSF52540">
    <property type="entry name" value="P-loop containing nucleoside triphosphate hydrolases"/>
    <property type="match status" value="1"/>
</dbReference>